<dbReference type="GO" id="GO:0051539">
    <property type="term" value="F:4 iron, 4 sulfur cluster binding"/>
    <property type="evidence" value="ECO:0007669"/>
    <property type="project" value="UniProtKB-UniRule"/>
</dbReference>
<dbReference type="GO" id="GO:0008616">
    <property type="term" value="P:tRNA queuosine(34) biosynthetic process"/>
    <property type="evidence" value="ECO:0007669"/>
    <property type="project" value="UniProtKB-UniRule"/>
</dbReference>
<keyword evidence="11" id="KW-1185">Reference proteome</keyword>
<dbReference type="AlphaFoldDB" id="A0A2P5SVN3"/>
<evidence type="ECO:0000313" key="11">
    <source>
        <dbReference type="Proteomes" id="UP000296144"/>
    </source>
</evidence>
<proteinExistence type="inferred from homology"/>
<keyword evidence="5 8" id="KW-0408">Iron</keyword>
<keyword evidence="3 8" id="KW-0479">Metal-binding</keyword>
<keyword evidence="7 8" id="KW-0456">Lyase</keyword>
<sequence length="223" mass="25633">MLYPINEIFHSLQGEGFYSGVPAIFIRFQGCSVGCQWCDTKYTWKQLSNKMGLLKDILLKSKVSNIWSYLDCMTVLSTIVQKEWNANHIVITGGEPSMHDLRPLTIFLEKNGFYCQLETSGTYAINCSEKTWVTVSPKLDLKSDNKTLMKSLIRSDEIKYLVNSELDIEILDKLLLNINDDKKRIISLQPISCNSIATNICIKNCLARNWKLSIQIHRYLNIR</sequence>
<reference evidence="10 11" key="1">
    <citation type="journal article" date="2018" name="Genome Biol. Evol.">
        <title>Cladogenesis and Genomic Streamlining in Extracellular Endosymbionts of Tropical Stink Bugs.</title>
        <authorList>
            <person name="Otero-Bravo A."/>
            <person name="Goffredi S."/>
            <person name="Sabree Z.L."/>
        </authorList>
    </citation>
    <scope>NUCLEOTIDE SEQUENCE [LARGE SCALE GENOMIC DNA]</scope>
    <source>
        <strain evidence="10 11">SoEL</strain>
    </source>
</reference>
<evidence type="ECO:0000256" key="5">
    <source>
        <dbReference type="ARBA" id="ARBA00023004"/>
    </source>
</evidence>
<feature type="binding site" evidence="8">
    <location>
        <position position="92"/>
    </location>
    <ligand>
        <name>substrate</name>
    </ligand>
</feature>
<evidence type="ECO:0000256" key="8">
    <source>
        <dbReference type="HAMAP-Rule" id="MF_00917"/>
    </source>
</evidence>
<dbReference type="InterPro" id="IPR024924">
    <property type="entry name" value="7-CO-7-deazaguanine_synth-like"/>
</dbReference>
<dbReference type="PROSITE" id="PS51918">
    <property type="entry name" value="RADICAL_SAM"/>
    <property type="match status" value="1"/>
</dbReference>
<dbReference type="InterPro" id="IPR013785">
    <property type="entry name" value="Aldolase_TIM"/>
</dbReference>
<feature type="domain" description="Radical SAM core" evidence="9">
    <location>
        <begin position="18"/>
        <end position="223"/>
    </location>
</feature>
<evidence type="ECO:0000256" key="2">
    <source>
        <dbReference type="ARBA" id="ARBA00022691"/>
    </source>
</evidence>
<dbReference type="Gene3D" id="3.20.20.70">
    <property type="entry name" value="Aldolase class I"/>
    <property type="match status" value="1"/>
</dbReference>
<comment type="cofactor">
    <cofactor evidence="8">
        <name>Mg(2+)</name>
        <dbReference type="ChEBI" id="CHEBI:18420"/>
    </cofactor>
</comment>
<feature type="binding site" evidence="8">
    <location>
        <position position="27"/>
    </location>
    <ligand>
        <name>substrate</name>
    </ligand>
</feature>
<dbReference type="InterPro" id="IPR007197">
    <property type="entry name" value="rSAM"/>
</dbReference>
<keyword evidence="6 8" id="KW-0411">Iron-sulfur</keyword>
<comment type="similarity">
    <text evidence="8">Belongs to the radical SAM superfamily. 7-carboxy-7-deazaguanine synthase family.</text>
</comment>
<accession>A0A2P5SVN3</accession>
<evidence type="ECO:0000259" key="9">
    <source>
        <dbReference type="PROSITE" id="PS51918"/>
    </source>
</evidence>
<dbReference type="InterPro" id="IPR058240">
    <property type="entry name" value="rSAM_sf"/>
</dbReference>
<dbReference type="GO" id="GO:0000287">
    <property type="term" value="F:magnesium ion binding"/>
    <property type="evidence" value="ECO:0007669"/>
    <property type="project" value="UniProtKB-UniRule"/>
</dbReference>
<organism evidence="10 11">
    <name type="scientific">Candidatus Pantoea edessiphila</name>
    <dbReference type="NCBI Taxonomy" id="2044610"/>
    <lineage>
        <taxon>Bacteria</taxon>
        <taxon>Pseudomonadati</taxon>
        <taxon>Pseudomonadota</taxon>
        <taxon>Gammaproteobacteria</taxon>
        <taxon>Enterobacterales</taxon>
        <taxon>Erwiniaceae</taxon>
        <taxon>Pantoea</taxon>
    </lineage>
</organism>
<evidence type="ECO:0000313" key="10">
    <source>
        <dbReference type="EMBL" id="PPI86394.1"/>
    </source>
</evidence>
<dbReference type="GO" id="GO:0016840">
    <property type="term" value="F:carbon-nitrogen lyase activity"/>
    <property type="evidence" value="ECO:0007669"/>
    <property type="project" value="UniProtKB-UniRule"/>
</dbReference>
<feature type="binding site" evidence="8">
    <location>
        <begin position="136"/>
        <end position="138"/>
    </location>
    <ligand>
        <name>S-adenosyl-L-methionine</name>
        <dbReference type="ChEBI" id="CHEBI:59789"/>
    </ligand>
</feature>
<keyword evidence="1 8" id="KW-0004">4Fe-4S</keyword>
<gene>
    <name evidence="8" type="primary">queE</name>
    <name evidence="10" type="ORF">CRV10_02865</name>
</gene>
<dbReference type="SFLD" id="SFLDS00029">
    <property type="entry name" value="Radical_SAM"/>
    <property type="match status" value="1"/>
</dbReference>
<protein>
    <recommendedName>
        <fullName evidence="8">7-carboxy-7-deazaguanine synthase</fullName>
        <shortName evidence="8">CDG synthase</shortName>
        <ecNumber evidence="8">4.3.99.3</ecNumber>
    </recommendedName>
    <alternativeName>
        <fullName evidence="8">Queuosine biosynthesis protein QueE</fullName>
    </alternativeName>
</protein>
<dbReference type="UniPathway" id="UPA00391"/>
<dbReference type="PIRSF" id="PIRSF000370">
    <property type="entry name" value="QueE"/>
    <property type="match status" value="1"/>
</dbReference>
<feature type="binding site" evidence="8">
    <location>
        <position position="38"/>
    </location>
    <ligand>
        <name>[4Fe-4S] cluster</name>
        <dbReference type="ChEBI" id="CHEBI:49883"/>
        <note>4Fe-4S-S-AdoMet</note>
    </ligand>
</feature>
<comment type="caution">
    <text evidence="8">Lacks conserved residue(s) required for the propagation of feature annotation.</text>
</comment>
<comment type="subunit">
    <text evidence="8">Homodimer.</text>
</comment>
<dbReference type="Proteomes" id="UP000296144">
    <property type="component" value="Unassembled WGS sequence"/>
</dbReference>
<dbReference type="GO" id="GO:1904047">
    <property type="term" value="F:S-adenosyl-L-methionine binding"/>
    <property type="evidence" value="ECO:0007669"/>
    <property type="project" value="UniProtKB-UniRule"/>
</dbReference>
<comment type="function">
    <text evidence="8">Catalyzes the complex heterocyclic radical-mediated conversion of 6-carboxy-5,6,7,8-tetrahydropterin (CPH4) to 7-carboxy-7-deazaguanine (CDG), a step common to the biosynthetic pathways of all 7-deazapurine-containing compounds.</text>
</comment>
<name>A0A2P5SVN3_9GAMM</name>
<dbReference type="RefSeq" id="WP_136130337.1">
    <property type="nucleotide sequence ID" value="NZ_PDKU01000004.1"/>
</dbReference>
<evidence type="ECO:0000256" key="1">
    <source>
        <dbReference type="ARBA" id="ARBA00022485"/>
    </source>
</evidence>
<feature type="binding site" evidence="8">
    <location>
        <begin position="12"/>
        <end position="14"/>
    </location>
    <ligand>
        <name>substrate</name>
    </ligand>
</feature>
<comment type="catalytic activity">
    <reaction evidence="8">
        <text>6-carboxy-5,6,7,8-tetrahydropterin + H(+) = 7-carboxy-7-carbaguanine + NH4(+)</text>
        <dbReference type="Rhea" id="RHEA:27974"/>
        <dbReference type="ChEBI" id="CHEBI:15378"/>
        <dbReference type="ChEBI" id="CHEBI:28938"/>
        <dbReference type="ChEBI" id="CHEBI:61032"/>
        <dbReference type="ChEBI" id="CHEBI:61036"/>
        <dbReference type="EC" id="4.3.99.3"/>
    </reaction>
</comment>
<feature type="binding site" evidence="8">
    <location>
        <begin position="37"/>
        <end position="39"/>
    </location>
    <ligand>
        <name>S-adenosyl-L-methionine</name>
        <dbReference type="ChEBI" id="CHEBI:59789"/>
    </ligand>
</feature>
<evidence type="ECO:0000256" key="6">
    <source>
        <dbReference type="ARBA" id="ARBA00023014"/>
    </source>
</evidence>
<dbReference type="PANTHER" id="PTHR42836">
    <property type="entry name" value="7-CARBOXY-7-DEAZAGUANINE SYNTHASE"/>
    <property type="match status" value="1"/>
</dbReference>
<dbReference type="EC" id="4.3.99.3" evidence="8"/>
<dbReference type="HAMAP" id="MF_00917">
    <property type="entry name" value="QueE"/>
    <property type="match status" value="1"/>
</dbReference>
<comment type="caution">
    <text evidence="10">The sequence shown here is derived from an EMBL/GenBank/DDBJ whole genome shotgun (WGS) entry which is preliminary data.</text>
</comment>
<feature type="binding site" evidence="8">
    <location>
        <position position="31"/>
    </location>
    <ligand>
        <name>[4Fe-4S] cluster</name>
        <dbReference type="ChEBI" id="CHEBI:49883"/>
        <note>4Fe-4S-S-AdoMet</note>
    </ligand>
</feature>
<dbReference type="EMBL" id="PDKU01000004">
    <property type="protein sequence ID" value="PPI86394.1"/>
    <property type="molecule type" value="Genomic_DNA"/>
</dbReference>
<comment type="cofactor">
    <cofactor evidence="8">
        <name>S-adenosyl-L-methionine</name>
        <dbReference type="ChEBI" id="CHEBI:59789"/>
    </cofactor>
    <text evidence="8">Binds 1 S-adenosyl-L-methionine per subunit.</text>
</comment>
<feature type="binding site" evidence="8">
    <location>
        <position position="40"/>
    </location>
    <ligand>
        <name>Mg(2+)</name>
        <dbReference type="ChEBI" id="CHEBI:18420"/>
    </ligand>
</feature>
<comment type="cofactor">
    <cofactor evidence="8">
        <name>[4Fe-4S] cluster</name>
        <dbReference type="ChEBI" id="CHEBI:49883"/>
    </cofactor>
    <text evidence="8">Binds 1 [4Fe-4S] cluster. The cluster is coordinated with 3 cysteines and an exchangeable S-adenosyl-L-methionine.</text>
</comment>
<dbReference type="InterPro" id="IPR027609">
    <property type="entry name" value="rSAM_QueE_proteobac"/>
</dbReference>
<keyword evidence="8" id="KW-0671">Queuosine biosynthesis</keyword>
<dbReference type="OrthoDB" id="9792276at2"/>
<dbReference type="PANTHER" id="PTHR42836:SF1">
    <property type="entry name" value="7-CARBOXY-7-DEAZAGUANINE SYNTHASE"/>
    <property type="match status" value="1"/>
</dbReference>
<keyword evidence="2 8" id="KW-0949">S-adenosyl-L-methionine</keyword>
<comment type="pathway">
    <text evidence="8">Purine metabolism; 7-cyano-7-deazaguanine biosynthesis.</text>
</comment>
<feature type="binding site" evidence="8">
    <location>
        <position position="35"/>
    </location>
    <ligand>
        <name>[4Fe-4S] cluster</name>
        <dbReference type="ChEBI" id="CHEBI:49883"/>
        <note>4Fe-4S-S-AdoMet</note>
    </ligand>
</feature>
<evidence type="ECO:0000256" key="3">
    <source>
        <dbReference type="ARBA" id="ARBA00022723"/>
    </source>
</evidence>
<evidence type="ECO:0000256" key="7">
    <source>
        <dbReference type="ARBA" id="ARBA00023239"/>
    </source>
</evidence>
<evidence type="ECO:0000256" key="4">
    <source>
        <dbReference type="ARBA" id="ARBA00022842"/>
    </source>
</evidence>
<feature type="binding site" evidence="8">
    <location>
        <position position="94"/>
    </location>
    <ligand>
        <name>S-adenosyl-L-methionine</name>
        <dbReference type="ChEBI" id="CHEBI:59789"/>
    </ligand>
</feature>
<dbReference type="SUPFAM" id="SSF102114">
    <property type="entry name" value="Radical SAM enzymes"/>
    <property type="match status" value="1"/>
</dbReference>
<keyword evidence="4 8" id="KW-0460">Magnesium</keyword>
<dbReference type="NCBIfam" id="TIGR04322">
    <property type="entry name" value="rSAM_QueE_Ecoli"/>
    <property type="match status" value="1"/>
</dbReference>